<evidence type="ECO:0000313" key="1">
    <source>
        <dbReference type="EMBL" id="CCA79073.1"/>
    </source>
</evidence>
<sequence length="170" mass="19013">MRHQYSDINQHDVLYSVARAYPGGIEALAPRMGVTAPVLRNKLRPGIDTHYMSFEQVSLLLELVDEARVPNAKLPIRAFCWRHGMVALDVTRIKAEPTGDTDLNRAYGNVLNELGDISKKFGEALADGHVSHAEVESLELEFEQLVAAAMSFREMLHERATVDSGARRDR</sequence>
<proteinExistence type="predicted"/>
<dbReference type="AlphaFoldDB" id="G2ZJ60"/>
<reference evidence="1" key="2">
    <citation type="submission" date="2011-04" db="EMBL/GenBank/DDBJ databases">
        <authorList>
            <person name="Genoscope - CEA"/>
        </authorList>
    </citation>
    <scope>NUCLEOTIDE SEQUENCE</scope>
    <source>
        <strain evidence="1">R229</strain>
    </source>
</reference>
<accession>G2ZJ60</accession>
<name>G2ZJ60_9RALS</name>
<dbReference type="EMBL" id="FR854060">
    <property type="protein sequence ID" value="CCA79073.1"/>
    <property type="molecule type" value="Genomic_DNA"/>
</dbReference>
<gene>
    <name evidence="1" type="ORF">BDB_40026</name>
</gene>
<organism evidence="1">
    <name type="scientific">blood disease bacterium R229</name>
    <dbReference type="NCBI Taxonomy" id="741978"/>
    <lineage>
        <taxon>Bacteria</taxon>
        <taxon>Pseudomonadati</taxon>
        <taxon>Pseudomonadota</taxon>
        <taxon>Betaproteobacteria</taxon>
        <taxon>Burkholderiales</taxon>
        <taxon>Burkholderiaceae</taxon>
        <taxon>Ralstonia</taxon>
        <taxon>Ralstonia solanacearum species complex</taxon>
    </lineage>
</organism>
<reference evidence="1" key="1">
    <citation type="journal article" date="2011" name="PLoS ONE">
        <title>Ralstonia syzygii, the Blood Disease Bacterium and some Asian R. solanacearum strains form a single genomic species despite divergent lifestyles.</title>
        <authorList>
            <person name="Remenant B."/>
            <person name="de Cambiaire J.C."/>
            <person name="Cellier G."/>
            <person name="Jacobs J.M."/>
            <person name="Mangenot S."/>
            <person name="Barbe V."/>
            <person name="Lajus A."/>
            <person name="Vallenet D."/>
            <person name="Medigue C."/>
            <person name="Fegan M."/>
            <person name="Allen C."/>
            <person name="Prior P."/>
        </authorList>
    </citation>
    <scope>NUCLEOTIDE SEQUENCE</scope>
    <source>
        <strain evidence="1">R229</strain>
    </source>
</reference>
<dbReference type="GO" id="GO:0003677">
    <property type="term" value="F:DNA binding"/>
    <property type="evidence" value="ECO:0007669"/>
    <property type="project" value="InterPro"/>
</dbReference>
<dbReference type="InterPro" id="IPR009679">
    <property type="entry name" value="Phage_186_CII-like"/>
</dbReference>
<protein>
    <submittedName>
        <fullName evidence="1">Uncharacterized protein</fullName>
    </submittedName>
</protein>
<dbReference type="Pfam" id="PF06892">
    <property type="entry name" value="Phage_CP76"/>
    <property type="match status" value="1"/>
</dbReference>